<dbReference type="PANTHER" id="PTHR11431:SF127">
    <property type="entry name" value="BACTERIAL NON-HEME FERRITIN"/>
    <property type="match status" value="1"/>
</dbReference>
<sequence length="181" mass="20402">MTAPAKPSTRFHTLLHDEIGHFFDASYQDTAIAVYFDNADLPHLARHFYSEAKEKRRHALMVIRYFVDRNIVVELPAVDAAVGGFTDAHAPIALALEQEKRLTEQIVELARTARDEGDFLGEQFVQWFLQEQVEEVATMHTLVRISRRAGDDLFQLDNFVERELAVAPETKGAPPLPGGMA</sequence>
<evidence type="ECO:0000313" key="7">
    <source>
        <dbReference type="EMBL" id="MEE2030731.1"/>
    </source>
</evidence>
<dbReference type="SUPFAM" id="SSF47240">
    <property type="entry name" value="Ferritin-like"/>
    <property type="match status" value="1"/>
</dbReference>
<keyword evidence="3" id="KW-0560">Oxidoreductase</keyword>
<dbReference type="CDD" id="cd01055">
    <property type="entry name" value="Nonheme_Ferritin"/>
    <property type="match status" value="1"/>
</dbReference>
<dbReference type="InterPro" id="IPR008331">
    <property type="entry name" value="Ferritin_DPS_dom"/>
</dbReference>
<proteinExistence type="predicted"/>
<evidence type="ECO:0000313" key="8">
    <source>
        <dbReference type="Proteomes" id="UP001331936"/>
    </source>
</evidence>
<keyword evidence="8" id="KW-1185">Reference proteome</keyword>
<keyword evidence="1 5" id="KW-0409">Iron storage</keyword>
<evidence type="ECO:0000256" key="4">
    <source>
        <dbReference type="ARBA" id="ARBA00023004"/>
    </source>
</evidence>
<dbReference type="RefSeq" id="WP_330150156.1">
    <property type="nucleotide sequence ID" value="NZ_JAUZMZ010000003.1"/>
</dbReference>
<dbReference type="PANTHER" id="PTHR11431">
    <property type="entry name" value="FERRITIN"/>
    <property type="match status" value="1"/>
</dbReference>
<comment type="caution">
    <text evidence="7">The sequence shown here is derived from an EMBL/GenBank/DDBJ whole genome shotgun (WGS) entry which is preliminary data.</text>
</comment>
<dbReference type="InterPro" id="IPR012347">
    <property type="entry name" value="Ferritin-like"/>
</dbReference>
<dbReference type="InterPro" id="IPR009078">
    <property type="entry name" value="Ferritin-like_SF"/>
</dbReference>
<keyword evidence="2 5" id="KW-0479">Metal-binding</keyword>
<evidence type="ECO:0000256" key="1">
    <source>
        <dbReference type="ARBA" id="ARBA00022434"/>
    </source>
</evidence>
<protein>
    <recommendedName>
        <fullName evidence="5">Ferritin</fullName>
    </recommendedName>
</protein>
<name>A0ABU7JL33_9NOCA</name>
<dbReference type="Pfam" id="PF00210">
    <property type="entry name" value="Ferritin"/>
    <property type="match status" value="1"/>
</dbReference>
<organism evidence="7 8">
    <name type="scientific">Rhodococcus chondri</name>
    <dbReference type="NCBI Taxonomy" id="3065941"/>
    <lineage>
        <taxon>Bacteria</taxon>
        <taxon>Bacillati</taxon>
        <taxon>Actinomycetota</taxon>
        <taxon>Actinomycetes</taxon>
        <taxon>Mycobacteriales</taxon>
        <taxon>Nocardiaceae</taxon>
        <taxon>Rhodococcus</taxon>
    </lineage>
</organism>
<evidence type="ECO:0000256" key="3">
    <source>
        <dbReference type="ARBA" id="ARBA00023002"/>
    </source>
</evidence>
<gene>
    <name evidence="7" type="ORF">Q8814_01135</name>
</gene>
<dbReference type="EMBL" id="JAUZMZ010000003">
    <property type="protein sequence ID" value="MEE2030731.1"/>
    <property type="molecule type" value="Genomic_DNA"/>
</dbReference>
<reference evidence="7 8" key="1">
    <citation type="submission" date="2023-08" db="EMBL/GenBank/DDBJ databases">
        <authorList>
            <person name="Girao M."/>
            <person name="Carvalho M.F."/>
        </authorList>
    </citation>
    <scope>NUCLEOTIDE SEQUENCE [LARGE SCALE GENOMIC DNA]</scope>
    <source>
        <strain evidence="7 8">CC-R104</strain>
    </source>
</reference>
<dbReference type="PROSITE" id="PS50905">
    <property type="entry name" value="FERRITIN_LIKE"/>
    <property type="match status" value="1"/>
</dbReference>
<dbReference type="Gene3D" id="1.20.1260.10">
    <property type="match status" value="1"/>
</dbReference>
<accession>A0ABU7JL33</accession>
<keyword evidence="4 5" id="KW-0408">Iron</keyword>
<dbReference type="InterPro" id="IPR041719">
    <property type="entry name" value="Ferritin_prok"/>
</dbReference>
<evidence type="ECO:0000259" key="6">
    <source>
        <dbReference type="PROSITE" id="PS50905"/>
    </source>
</evidence>
<evidence type="ECO:0000256" key="5">
    <source>
        <dbReference type="RuleBase" id="RU361145"/>
    </source>
</evidence>
<dbReference type="InterPro" id="IPR009040">
    <property type="entry name" value="Ferritin-like_diiron"/>
</dbReference>
<dbReference type="Proteomes" id="UP001331936">
    <property type="component" value="Unassembled WGS sequence"/>
</dbReference>
<evidence type="ECO:0000256" key="2">
    <source>
        <dbReference type="ARBA" id="ARBA00022723"/>
    </source>
</evidence>
<feature type="domain" description="Ferritin-like diiron" evidence="6">
    <location>
        <begin position="5"/>
        <end position="150"/>
    </location>
</feature>
<dbReference type="InterPro" id="IPR001519">
    <property type="entry name" value="Ferritin"/>
</dbReference>